<name>A0A0N4Y549_NIPBR</name>
<dbReference type="STRING" id="27835.A0A0N4Y549"/>
<evidence type="ECO:0000313" key="5">
    <source>
        <dbReference type="WBParaSite" id="NBR_0001108701-mRNA-1"/>
    </source>
</evidence>
<dbReference type="Pfam" id="PF01564">
    <property type="entry name" value="Spermine_synth"/>
    <property type="match status" value="1"/>
</dbReference>
<keyword evidence="4" id="KW-1185">Reference proteome</keyword>
<dbReference type="EMBL" id="UYSL01020454">
    <property type="protein sequence ID" value="VDL74677.1"/>
    <property type="molecule type" value="Genomic_DNA"/>
</dbReference>
<evidence type="ECO:0000256" key="1">
    <source>
        <dbReference type="SAM" id="MobiDB-lite"/>
    </source>
</evidence>
<gene>
    <name evidence="3" type="ORF">NBR_LOCUS11088</name>
</gene>
<keyword evidence="2" id="KW-0472">Membrane</keyword>
<proteinExistence type="predicted"/>
<dbReference type="AlphaFoldDB" id="A0A0N4Y549"/>
<evidence type="ECO:0000313" key="3">
    <source>
        <dbReference type="EMBL" id="VDL74677.1"/>
    </source>
</evidence>
<evidence type="ECO:0000256" key="2">
    <source>
        <dbReference type="SAM" id="Phobius"/>
    </source>
</evidence>
<dbReference type="OMA" id="CSHRKNW"/>
<feature type="transmembrane region" description="Helical" evidence="2">
    <location>
        <begin position="7"/>
        <end position="26"/>
    </location>
</feature>
<keyword evidence="2" id="KW-1133">Transmembrane helix</keyword>
<feature type="compositionally biased region" description="Polar residues" evidence="1">
    <location>
        <begin position="41"/>
        <end position="52"/>
    </location>
</feature>
<keyword evidence="2" id="KW-0812">Transmembrane</keyword>
<dbReference type="WBParaSite" id="NBR_0001108701-mRNA-1">
    <property type="protein sequence ID" value="NBR_0001108701-mRNA-1"/>
    <property type="gene ID" value="NBR_0001108701"/>
</dbReference>
<protein>
    <submittedName>
        <fullName evidence="5">Methyltransferase-like protein 13</fullName>
    </submittedName>
</protein>
<reference evidence="3 4" key="2">
    <citation type="submission" date="2018-11" db="EMBL/GenBank/DDBJ databases">
        <authorList>
            <consortium name="Pathogen Informatics"/>
        </authorList>
    </citation>
    <scope>NUCLEOTIDE SEQUENCE [LARGE SCALE GENOMIC DNA]</scope>
</reference>
<dbReference type="Gene3D" id="3.40.50.150">
    <property type="entry name" value="Vaccinia Virus protein VP39"/>
    <property type="match status" value="1"/>
</dbReference>
<evidence type="ECO:0000313" key="4">
    <source>
        <dbReference type="Proteomes" id="UP000271162"/>
    </source>
</evidence>
<dbReference type="SUPFAM" id="SSF53335">
    <property type="entry name" value="S-adenosyl-L-methionine-dependent methyltransferases"/>
    <property type="match status" value="1"/>
</dbReference>
<dbReference type="Proteomes" id="UP000271162">
    <property type="component" value="Unassembled WGS sequence"/>
</dbReference>
<dbReference type="InterPro" id="IPR029063">
    <property type="entry name" value="SAM-dependent_MTases_sf"/>
</dbReference>
<organism evidence="5">
    <name type="scientific">Nippostrongylus brasiliensis</name>
    <name type="common">Rat hookworm</name>
    <dbReference type="NCBI Taxonomy" id="27835"/>
    <lineage>
        <taxon>Eukaryota</taxon>
        <taxon>Metazoa</taxon>
        <taxon>Ecdysozoa</taxon>
        <taxon>Nematoda</taxon>
        <taxon>Chromadorea</taxon>
        <taxon>Rhabditida</taxon>
        <taxon>Rhabditina</taxon>
        <taxon>Rhabditomorpha</taxon>
        <taxon>Strongyloidea</taxon>
        <taxon>Heligmosomidae</taxon>
        <taxon>Nippostrongylus</taxon>
    </lineage>
</organism>
<accession>A0A0N4Y549</accession>
<sequence>MGRATKTWNRLFFPAVIGAIIAYLIYHRDIYLTHSPEERQQQTSQESKQTNIPKPKIRTHGEVCAGKLCFIMQDLIFKQDDRVDVIRVMEIKDTGGYSYSLGFLKVPEEYDEEFTQTRHWSVDKTRLFSTYARTMIGLAFAMESLTLKSEEWQNVLLIGLGGGAMTNFFSTLEYAMMNTTTVELHGDLLDVAKDYFDVTESETNRIIIEDGAKFVQDAAENGDQYRAIFVDACYNYCPSEPFLDPITIKSMADALHRDGYLAVNVLPKKDQGEEIARELVQLYSKYFETCYYQPVQQQGILVCSHRINWSLEQQAERFIKNLRPVDQALGLALLD</sequence>
<reference evidence="5" key="1">
    <citation type="submission" date="2017-02" db="UniProtKB">
        <authorList>
            <consortium name="WormBaseParasite"/>
        </authorList>
    </citation>
    <scope>IDENTIFICATION</scope>
</reference>
<feature type="region of interest" description="Disordered" evidence="1">
    <location>
        <begin position="37"/>
        <end position="56"/>
    </location>
</feature>